<dbReference type="SMART" id="SM00530">
    <property type="entry name" value="HTH_XRE"/>
    <property type="match status" value="1"/>
</dbReference>
<dbReference type="InterPro" id="IPR001387">
    <property type="entry name" value="Cro/C1-type_HTH"/>
</dbReference>
<organism evidence="3 4">
    <name type="scientific">Neglectibacter timonensis</name>
    <dbReference type="NCBI Taxonomy" id="1776382"/>
    <lineage>
        <taxon>Bacteria</taxon>
        <taxon>Bacillati</taxon>
        <taxon>Bacillota</taxon>
        <taxon>Clostridia</taxon>
        <taxon>Eubacteriales</taxon>
        <taxon>Oscillospiraceae</taxon>
        <taxon>Neglectibacter</taxon>
    </lineage>
</organism>
<sequence length="145" mass="16487">MKKLNQNEEYNYIAETLRCLRVRADFSQQNIADILNLNRSTYTYYETGKTTPDVRTLNKIAHIFGVSIEVFFPEEGKLPVFQDPAWDTNKQRPRKAVSANPQTVGDLKPDEKTLIALLRSDDRITAASVVDTLKKRLAEADAKKA</sequence>
<dbReference type="InterPro" id="IPR010982">
    <property type="entry name" value="Lambda_DNA-bd_dom_sf"/>
</dbReference>
<accession>A0ABT1S4F2</accession>
<evidence type="ECO:0000313" key="3">
    <source>
        <dbReference type="EMBL" id="MCQ4841810.1"/>
    </source>
</evidence>
<dbReference type="Pfam" id="PF01381">
    <property type="entry name" value="HTH_3"/>
    <property type="match status" value="1"/>
</dbReference>
<keyword evidence="1" id="KW-0238">DNA-binding</keyword>
<dbReference type="SUPFAM" id="SSF47413">
    <property type="entry name" value="lambda repressor-like DNA-binding domains"/>
    <property type="match status" value="1"/>
</dbReference>
<protein>
    <submittedName>
        <fullName evidence="3">Helix-turn-helix domain-containing protein</fullName>
    </submittedName>
</protein>
<feature type="domain" description="HTH cro/C1-type" evidence="2">
    <location>
        <begin position="17"/>
        <end position="71"/>
    </location>
</feature>
<gene>
    <name evidence="3" type="ORF">NE695_18080</name>
</gene>
<evidence type="ECO:0000256" key="1">
    <source>
        <dbReference type="ARBA" id="ARBA00023125"/>
    </source>
</evidence>
<evidence type="ECO:0000313" key="4">
    <source>
        <dbReference type="Proteomes" id="UP001524473"/>
    </source>
</evidence>
<dbReference type="PROSITE" id="PS50943">
    <property type="entry name" value="HTH_CROC1"/>
    <property type="match status" value="1"/>
</dbReference>
<evidence type="ECO:0000259" key="2">
    <source>
        <dbReference type="PROSITE" id="PS50943"/>
    </source>
</evidence>
<comment type="caution">
    <text evidence="3">The sequence shown here is derived from an EMBL/GenBank/DDBJ whole genome shotgun (WGS) entry which is preliminary data.</text>
</comment>
<dbReference type="GeneID" id="90530995"/>
<keyword evidence="4" id="KW-1185">Reference proteome</keyword>
<dbReference type="PANTHER" id="PTHR46558">
    <property type="entry name" value="TRACRIPTIONAL REGULATORY PROTEIN-RELATED-RELATED"/>
    <property type="match status" value="1"/>
</dbReference>
<dbReference type="PANTHER" id="PTHR46558:SF14">
    <property type="entry name" value="HTH-TYPE TRANSCRIPTIONAL REGULATOR ANSR"/>
    <property type="match status" value="1"/>
</dbReference>
<proteinExistence type="predicted"/>
<dbReference type="RefSeq" id="WP_066859931.1">
    <property type="nucleotide sequence ID" value="NZ_CABKVV010000008.1"/>
</dbReference>
<name>A0ABT1S4F2_9FIRM</name>
<dbReference type="CDD" id="cd00093">
    <property type="entry name" value="HTH_XRE"/>
    <property type="match status" value="1"/>
</dbReference>
<dbReference type="EMBL" id="JANFZH010000082">
    <property type="protein sequence ID" value="MCQ4841810.1"/>
    <property type="molecule type" value="Genomic_DNA"/>
</dbReference>
<reference evidence="3 4" key="1">
    <citation type="submission" date="2022-06" db="EMBL/GenBank/DDBJ databases">
        <title>Isolation of gut microbiota from human fecal samples.</title>
        <authorList>
            <person name="Pamer E.G."/>
            <person name="Barat B."/>
            <person name="Waligurski E."/>
            <person name="Medina S."/>
            <person name="Paddock L."/>
            <person name="Mostad J."/>
        </authorList>
    </citation>
    <scope>NUCLEOTIDE SEQUENCE [LARGE SCALE GENOMIC DNA]</scope>
    <source>
        <strain evidence="3 4">DFI.9.73</strain>
    </source>
</reference>
<dbReference type="Gene3D" id="1.10.260.40">
    <property type="entry name" value="lambda repressor-like DNA-binding domains"/>
    <property type="match status" value="1"/>
</dbReference>
<dbReference type="Proteomes" id="UP001524473">
    <property type="component" value="Unassembled WGS sequence"/>
</dbReference>